<dbReference type="CDD" id="cd01439">
    <property type="entry name" value="TCCD_inducible_PARP_like"/>
    <property type="match status" value="1"/>
</dbReference>
<evidence type="ECO:0000313" key="11">
    <source>
        <dbReference type="Ensembl" id="ENSNBRP00000003796.1"/>
    </source>
</evidence>
<keyword evidence="2 7" id="KW-0328">Glycosyltransferase</keyword>
<dbReference type="GO" id="GO:0003714">
    <property type="term" value="F:transcription corepressor activity"/>
    <property type="evidence" value="ECO:0007669"/>
    <property type="project" value="TreeGrafter"/>
</dbReference>
<dbReference type="PANTHER" id="PTHR14453">
    <property type="entry name" value="PARP/ZINC FINGER CCCH TYPE DOMAIN CONTAINING PROTEIN"/>
    <property type="match status" value="1"/>
</dbReference>
<dbReference type="STRING" id="32507.ENSNBRP00000003796"/>
<dbReference type="Pfam" id="PF22005">
    <property type="entry name" value="WWE_1"/>
    <property type="match status" value="1"/>
</dbReference>
<keyword evidence="12" id="KW-1185">Reference proteome</keyword>
<dbReference type="Pfam" id="PF23254">
    <property type="entry name" value="KH_PARP14_8"/>
    <property type="match status" value="1"/>
</dbReference>
<feature type="domain" description="PARP catalytic" evidence="9">
    <location>
        <begin position="314"/>
        <end position="509"/>
    </location>
</feature>
<dbReference type="GeneTree" id="ENSGT00940000165390"/>
<dbReference type="GO" id="GO:1990404">
    <property type="term" value="F:NAD+-protein mono-ADP-ribosyltransferase activity"/>
    <property type="evidence" value="ECO:0007669"/>
    <property type="project" value="TreeGrafter"/>
</dbReference>
<dbReference type="GO" id="GO:0003950">
    <property type="term" value="F:NAD+ poly-ADP-ribosyltransferase activity"/>
    <property type="evidence" value="ECO:0007669"/>
    <property type="project" value="UniProtKB-UniRule"/>
</dbReference>
<keyword evidence="5" id="KW-0539">Nucleus</keyword>
<organism evidence="11 12">
    <name type="scientific">Neolamprologus brichardi</name>
    <name type="common">Fairy cichlid</name>
    <name type="synonym">Lamprologus brichardi</name>
    <dbReference type="NCBI Taxonomy" id="32507"/>
    <lineage>
        <taxon>Eukaryota</taxon>
        <taxon>Metazoa</taxon>
        <taxon>Chordata</taxon>
        <taxon>Craniata</taxon>
        <taxon>Vertebrata</taxon>
        <taxon>Euteleostomi</taxon>
        <taxon>Actinopterygii</taxon>
        <taxon>Neopterygii</taxon>
        <taxon>Teleostei</taxon>
        <taxon>Neoteleostei</taxon>
        <taxon>Acanthomorphata</taxon>
        <taxon>Ovalentaria</taxon>
        <taxon>Cichlomorphae</taxon>
        <taxon>Cichliformes</taxon>
        <taxon>Cichlidae</taxon>
        <taxon>African cichlids</taxon>
        <taxon>Pseudocrenilabrinae</taxon>
        <taxon>Lamprologini</taxon>
        <taxon>Neolamprologus</taxon>
    </lineage>
</organism>
<comment type="similarity">
    <text evidence="6">Belongs to the ARTD/PARP family.</text>
</comment>
<dbReference type="InterPro" id="IPR043472">
    <property type="entry name" value="Macro_dom-like"/>
</dbReference>
<keyword evidence="3 7" id="KW-0808">Transferase</keyword>
<reference evidence="11" key="1">
    <citation type="submission" date="2025-08" db="UniProtKB">
        <authorList>
            <consortium name="Ensembl"/>
        </authorList>
    </citation>
    <scope>IDENTIFICATION</scope>
</reference>
<dbReference type="InterPro" id="IPR004170">
    <property type="entry name" value="WWE_dom"/>
</dbReference>
<feature type="domain" description="WWE" evidence="8">
    <location>
        <begin position="228"/>
        <end position="303"/>
    </location>
</feature>
<dbReference type="InterPro" id="IPR002589">
    <property type="entry name" value="Macro_dom"/>
</dbReference>
<dbReference type="FunFam" id="3.90.228.10:FF:000008">
    <property type="entry name" value="Poly [ADP-ribose] polymerase"/>
    <property type="match status" value="1"/>
</dbReference>
<dbReference type="InterPro" id="IPR054596">
    <property type="entry name" value="PARP14_WWE"/>
</dbReference>
<dbReference type="GO" id="GO:0005737">
    <property type="term" value="C:cytoplasm"/>
    <property type="evidence" value="ECO:0007669"/>
    <property type="project" value="TreeGrafter"/>
</dbReference>
<dbReference type="GO" id="GO:0010629">
    <property type="term" value="P:negative regulation of gene expression"/>
    <property type="evidence" value="ECO:0007669"/>
    <property type="project" value="TreeGrafter"/>
</dbReference>
<dbReference type="GO" id="GO:0005634">
    <property type="term" value="C:nucleus"/>
    <property type="evidence" value="ECO:0007669"/>
    <property type="project" value="UniProtKB-SubCell"/>
</dbReference>
<dbReference type="Gene3D" id="3.30.720.50">
    <property type="match status" value="1"/>
</dbReference>
<dbReference type="Pfam" id="PF01661">
    <property type="entry name" value="Macro"/>
    <property type="match status" value="1"/>
</dbReference>
<evidence type="ECO:0000256" key="7">
    <source>
        <dbReference type="RuleBase" id="RU362114"/>
    </source>
</evidence>
<evidence type="ECO:0000256" key="6">
    <source>
        <dbReference type="ARBA" id="ARBA00024347"/>
    </source>
</evidence>
<keyword evidence="4 7" id="KW-0520">NAD</keyword>
<evidence type="ECO:0000259" key="9">
    <source>
        <dbReference type="PROSITE" id="PS51059"/>
    </source>
</evidence>
<dbReference type="SUPFAM" id="SSF117839">
    <property type="entry name" value="WWE domain"/>
    <property type="match status" value="1"/>
</dbReference>
<dbReference type="Gene3D" id="3.90.228.10">
    <property type="match status" value="1"/>
</dbReference>
<feature type="domain" description="Macro" evidence="10">
    <location>
        <begin position="1"/>
        <end position="97"/>
    </location>
</feature>
<dbReference type="PANTHER" id="PTHR14453:SF106">
    <property type="entry name" value="POLY [ADP-RIBOSE] POLYMERASE"/>
    <property type="match status" value="1"/>
</dbReference>
<evidence type="ECO:0000313" key="12">
    <source>
        <dbReference type="Proteomes" id="UP000261580"/>
    </source>
</evidence>
<dbReference type="InterPro" id="IPR057049">
    <property type="entry name" value="PARP14_KH_8"/>
</dbReference>
<evidence type="ECO:0000256" key="5">
    <source>
        <dbReference type="ARBA" id="ARBA00023242"/>
    </source>
</evidence>
<dbReference type="SUPFAM" id="SSF56399">
    <property type="entry name" value="ADP-ribosylation"/>
    <property type="match status" value="1"/>
</dbReference>
<evidence type="ECO:0000256" key="1">
    <source>
        <dbReference type="ARBA" id="ARBA00004123"/>
    </source>
</evidence>
<protein>
    <recommendedName>
        <fullName evidence="7">Poly [ADP-ribose] polymerase</fullName>
        <shortName evidence="7">PARP</shortName>
        <ecNumber evidence="7">2.4.2.-</ecNumber>
    </recommendedName>
</protein>
<dbReference type="GO" id="GO:0070212">
    <property type="term" value="P:protein poly-ADP-ribosylation"/>
    <property type="evidence" value="ECO:0007669"/>
    <property type="project" value="TreeGrafter"/>
</dbReference>
<sequence length="509" mass="57448">MILTSAGQLRSRNIVHVVGQNDPANIKNTVYSVLKFCEENKFSSVAFPALGTGLCKLQSCEQEQPGMHTAVRPSSVKILIFQTAMLKHFHMSMKKRQEERVQEKTVVSEAEGITLFFNLNKNKIIVFKSLLLTHICLMLQAASQAKKRIIEQIRTEQEQKTISDPCISQLSQADMEKLKALQRELTVSIRLDKGAEDQDPEIHLEGLTRDVYTAESAIRSENRKRAEALMKKASEMSELVEWQFKDHNGSMVAFDMNTNLTLEEAFKTKQKAKIKINNDAYTADPEREKAVSANGRHDVELHRKDLKEKAENALPLPSCWEDMKDDLLKLFAVAPASNEYNDVEKELTKTGLNLNIISIERVQNPSLWQNYQIMKKQMEVKNKHTNNELLLFHGTTDTSIHLINKQGFNRSYAGKNAAMYGNGSYFAADPCYSAGNYATPDTSGHKRMYQARVLVGDYTQGKKGMITPPPKSGSASDLYDSVIDDAANPTMFVVFNDIQAYPEYLITFT</sequence>
<dbReference type="InterPro" id="IPR052056">
    <property type="entry name" value="Mono-ARTD/PARP"/>
</dbReference>
<dbReference type="InterPro" id="IPR037197">
    <property type="entry name" value="WWE_dom_sf"/>
</dbReference>
<reference evidence="11" key="2">
    <citation type="submission" date="2025-09" db="UniProtKB">
        <authorList>
            <consortium name="Ensembl"/>
        </authorList>
    </citation>
    <scope>IDENTIFICATION</scope>
</reference>
<dbReference type="EC" id="2.4.2.-" evidence="7"/>
<dbReference type="Proteomes" id="UP000261580">
    <property type="component" value="Unassembled WGS sequence"/>
</dbReference>
<evidence type="ECO:0000256" key="3">
    <source>
        <dbReference type="ARBA" id="ARBA00022679"/>
    </source>
</evidence>
<dbReference type="Gene3D" id="3.40.220.10">
    <property type="entry name" value="Leucine Aminopeptidase, subunit E, domain 1"/>
    <property type="match status" value="1"/>
</dbReference>
<accession>A0A3Q4G638</accession>
<dbReference type="SUPFAM" id="SSF52949">
    <property type="entry name" value="Macro domain-like"/>
    <property type="match status" value="1"/>
</dbReference>
<dbReference type="Bgee" id="ENSNBRG00000002998">
    <property type="expression patterns" value="Expressed in mesonephros and 6 other cell types or tissues"/>
</dbReference>
<dbReference type="InterPro" id="IPR012317">
    <property type="entry name" value="Poly(ADP-ribose)pol_cat_dom"/>
</dbReference>
<comment type="subcellular location">
    <subcellularLocation>
        <location evidence="1">Nucleus</location>
    </subcellularLocation>
</comment>
<proteinExistence type="inferred from homology"/>
<dbReference type="PROSITE" id="PS50918">
    <property type="entry name" value="WWE"/>
    <property type="match status" value="1"/>
</dbReference>
<evidence type="ECO:0000256" key="4">
    <source>
        <dbReference type="ARBA" id="ARBA00023027"/>
    </source>
</evidence>
<evidence type="ECO:0000259" key="8">
    <source>
        <dbReference type="PROSITE" id="PS50918"/>
    </source>
</evidence>
<dbReference type="PROSITE" id="PS51059">
    <property type="entry name" value="PARP_CATALYTIC"/>
    <property type="match status" value="1"/>
</dbReference>
<evidence type="ECO:0000259" key="10">
    <source>
        <dbReference type="PROSITE" id="PS51154"/>
    </source>
</evidence>
<evidence type="ECO:0000256" key="2">
    <source>
        <dbReference type="ARBA" id="ARBA00022676"/>
    </source>
</evidence>
<dbReference type="PROSITE" id="PS51154">
    <property type="entry name" value="MACRO"/>
    <property type="match status" value="1"/>
</dbReference>
<name>A0A3Q4G638_NEOBR</name>
<dbReference type="AlphaFoldDB" id="A0A3Q4G638"/>
<dbReference type="Pfam" id="PF00644">
    <property type="entry name" value="PARP"/>
    <property type="match status" value="1"/>
</dbReference>
<dbReference type="Ensembl" id="ENSNBRT00000003926.1">
    <property type="protein sequence ID" value="ENSNBRP00000003796.1"/>
    <property type="gene ID" value="ENSNBRG00000002998.1"/>
</dbReference>